<keyword evidence="4" id="KW-1133">Transmembrane helix</keyword>
<accession>A0AAI9K272</accession>
<keyword evidence="4" id="KW-0812">Transmembrane</keyword>
<name>A0AAI9K272_9FIRM</name>
<keyword evidence="4" id="KW-0472">Membrane</keyword>
<gene>
    <name evidence="5" type="ORF">COEU31_08630</name>
</gene>
<dbReference type="SUPFAM" id="SSF63817">
    <property type="entry name" value="Sortase"/>
    <property type="match status" value="1"/>
</dbReference>
<evidence type="ECO:0000256" key="3">
    <source>
        <dbReference type="SAM" id="MobiDB-lite"/>
    </source>
</evidence>
<reference evidence="5" key="1">
    <citation type="submission" date="2020-06" db="EMBL/GenBank/DDBJ databases">
        <title>Characterization of fructooligosaccharide metabolism and fructooligosaccharide-degrading enzymes in human commensal butyrate producers.</title>
        <authorList>
            <person name="Tanno H."/>
            <person name="Fujii T."/>
            <person name="Hirano K."/>
            <person name="Maeno S."/>
            <person name="Tonozuka T."/>
            <person name="Sakamoto M."/>
            <person name="Ohkuma M."/>
            <person name="Tochio T."/>
            <person name="Endo A."/>
        </authorList>
    </citation>
    <scope>NUCLEOTIDE SEQUENCE</scope>
    <source>
        <strain evidence="5">JCM 31265</strain>
    </source>
</reference>
<organism evidence="5 6">
    <name type="scientific">Coprococcus eutactus</name>
    <dbReference type="NCBI Taxonomy" id="33043"/>
    <lineage>
        <taxon>Bacteria</taxon>
        <taxon>Bacillati</taxon>
        <taxon>Bacillota</taxon>
        <taxon>Clostridia</taxon>
        <taxon>Lachnospirales</taxon>
        <taxon>Lachnospiraceae</taxon>
        <taxon>Coprococcus</taxon>
    </lineage>
</organism>
<evidence type="ECO:0000256" key="2">
    <source>
        <dbReference type="PIRSR" id="PIRSR605754-1"/>
    </source>
</evidence>
<evidence type="ECO:0000313" key="5">
    <source>
        <dbReference type="EMBL" id="GFO93817.1"/>
    </source>
</evidence>
<dbReference type="Pfam" id="PF04203">
    <property type="entry name" value="Sortase"/>
    <property type="match status" value="1"/>
</dbReference>
<feature type="transmembrane region" description="Helical" evidence="4">
    <location>
        <begin position="71"/>
        <end position="96"/>
    </location>
</feature>
<dbReference type="CDD" id="cd05826">
    <property type="entry name" value="Sortase_B"/>
    <property type="match status" value="1"/>
</dbReference>
<dbReference type="GO" id="GO:0016787">
    <property type="term" value="F:hydrolase activity"/>
    <property type="evidence" value="ECO:0007669"/>
    <property type="project" value="UniProtKB-KW"/>
</dbReference>
<evidence type="ECO:0000313" key="6">
    <source>
        <dbReference type="Proteomes" id="UP000660047"/>
    </source>
</evidence>
<dbReference type="Gene3D" id="2.40.260.10">
    <property type="entry name" value="Sortase"/>
    <property type="match status" value="1"/>
</dbReference>
<dbReference type="Proteomes" id="UP000660047">
    <property type="component" value="Unassembled WGS sequence"/>
</dbReference>
<keyword evidence="1" id="KW-0378">Hydrolase</keyword>
<feature type="active site" description="Acyl-thioester intermediate" evidence="2">
    <location>
        <position position="310"/>
    </location>
</feature>
<comment type="caution">
    <text evidence="5">The sequence shown here is derived from an EMBL/GenBank/DDBJ whole genome shotgun (WGS) entry which is preliminary data.</text>
</comment>
<feature type="active site" description="Proton donor/acceptor" evidence="2">
    <location>
        <position position="213"/>
    </location>
</feature>
<dbReference type="InterPro" id="IPR005754">
    <property type="entry name" value="Sortase"/>
</dbReference>
<dbReference type="EMBL" id="BLYL01000003">
    <property type="protein sequence ID" value="GFO93817.1"/>
    <property type="molecule type" value="Genomic_DNA"/>
</dbReference>
<dbReference type="NCBIfam" id="TIGR03064">
    <property type="entry name" value="sortase_srtB"/>
    <property type="match status" value="1"/>
</dbReference>
<sequence length="333" mass="37670">MSKCSTEKWSNACMQNDDRQEELERKIAEAVALAQSVVEDNERESHAENGNTDSPEIEAVMTEPGGERKKLLWKVVLGVSSVVLLVCICLIVRYAFAHNRSNRANRALREYVDYGTDGATESDASSKQDAGIDDVIFPHVKVDFDELQKKNQDICAWIYIPGTDVDYAVLQGSDNSYYLSHDAYGEYSPDGAIFIDSANSRGFSDFDTVMYGHNMSSGTMFKTLHNYEDEEFLRNNRNVYVYTPNSTLCYTVFAAYRTNDRHIFTYNDFSDKKGRRSYIDGIFDENFDTGVVQNDQKIDVDSRLLTLSTCCGMDGKRWIVQSVLTGEIEADAR</sequence>
<protein>
    <recommendedName>
        <fullName evidence="7">Sortase B</fullName>
    </recommendedName>
</protein>
<dbReference type="AlphaFoldDB" id="A0AAI9K272"/>
<evidence type="ECO:0008006" key="7">
    <source>
        <dbReference type="Google" id="ProtNLM"/>
    </source>
</evidence>
<evidence type="ECO:0000256" key="1">
    <source>
        <dbReference type="ARBA" id="ARBA00022801"/>
    </source>
</evidence>
<feature type="region of interest" description="Disordered" evidence="3">
    <location>
        <begin position="38"/>
        <end position="58"/>
    </location>
</feature>
<dbReference type="InterPro" id="IPR023365">
    <property type="entry name" value="Sortase_dom-sf"/>
</dbReference>
<proteinExistence type="predicted"/>
<evidence type="ECO:0000256" key="4">
    <source>
        <dbReference type="SAM" id="Phobius"/>
    </source>
</evidence>
<dbReference type="InterPro" id="IPR009835">
    <property type="entry name" value="SrtB"/>
</dbReference>